<name>A0A1G1W1K9_9BACT</name>
<keyword evidence="1" id="KW-0677">Repeat</keyword>
<dbReference type="Proteomes" id="UP000176723">
    <property type="component" value="Unassembled WGS sequence"/>
</dbReference>
<feature type="domain" description="CBS" evidence="3">
    <location>
        <begin position="92"/>
        <end position="154"/>
    </location>
</feature>
<evidence type="ECO:0000259" key="3">
    <source>
        <dbReference type="PROSITE" id="PS51371"/>
    </source>
</evidence>
<organism evidence="4 5">
    <name type="scientific">Candidatus Chisholmbacteria bacterium RIFCSPLOWO2_01_FULL_49_14</name>
    <dbReference type="NCBI Taxonomy" id="1797593"/>
    <lineage>
        <taxon>Bacteria</taxon>
        <taxon>Candidatus Chisholmiibacteriota</taxon>
    </lineage>
</organism>
<evidence type="ECO:0000256" key="1">
    <source>
        <dbReference type="ARBA" id="ARBA00022737"/>
    </source>
</evidence>
<dbReference type="Pfam" id="PF00571">
    <property type="entry name" value="CBS"/>
    <property type="match status" value="2"/>
</dbReference>
<dbReference type="InterPro" id="IPR046342">
    <property type="entry name" value="CBS_dom_sf"/>
</dbReference>
<dbReference type="PANTHER" id="PTHR48108:SF26">
    <property type="entry name" value="CBS DOMAIN-CONTAINING PROTEIN DDB_G0289609"/>
    <property type="match status" value="1"/>
</dbReference>
<dbReference type="EMBL" id="MHCL01000011">
    <property type="protein sequence ID" value="OGY21464.1"/>
    <property type="molecule type" value="Genomic_DNA"/>
</dbReference>
<feature type="domain" description="CBS" evidence="3">
    <location>
        <begin position="7"/>
        <end position="65"/>
    </location>
</feature>
<dbReference type="PROSITE" id="PS51371">
    <property type="entry name" value="CBS"/>
    <property type="match status" value="2"/>
</dbReference>
<comment type="caution">
    <text evidence="4">The sequence shown here is derived from an EMBL/GenBank/DDBJ whole genome shotgun (WGS) entry which is preliminary data.</text>
</comment>
<dbReference type="Gene3D" id="3.10.580.10">
    <property type="entry name" value="CBS-domain"/>
    <property type="match status" value="1"/>
</dbReference>
<evidence type="ECO:0000256" key="2">
    <source>
        <dbReference type="PROSITE-ProRule" id="PRU00703"/>
    </source>
</evidence>
<dbReference type="AlphaFoldDB" id="A0A1G1W1K9"/>
<evidence type="ECO:0000313" key="4">
    <source>
        <dbReference type="EMBL" id="OGY21464.1"/>
    </source>
</evidence>
<dbReference type="PANTHER" id="PTHR48108">
    <property type="entry name" value="CBS DOMAIN-CONTAINING PROTEIN CBSX2, CHLOROPLASTIC"/>
    <property type="match status" value="1"/>
</dbReference>
<dbReference type="SMART" id="SM00116">
    <property type="entry name" value="CBS"/>
    <property type="match status" value="2"/>
</dbReference>
<dbReference type="SUPFAM" id="SSF54631">
    <property type="entry name" value="CBS-domain pair"/>
    <property type="match status" value="1"/>
</dbReference>
<keyword evidence="2" id="KW-0129">CBS domain</keyword>
<dbReference type="InterPro" id="IPR051462">
    <property type="entry name" value="CBS_domain-containing"/>
</dbReference>
<dbReference type="InterPro" id="IPR000644">
    <property type="entry name" value="CBS_dom"/>
</dbReference>
<accession>A0A1G1W1K9</accession>
<sequence>MKVKDLMSRNAVTAGAETPFEKIWELIFEKRVSVIPIVGKLNVLMGIISEEDLIEKLYPSYADYLFDPQSRDFEKMEDKIADVSGLKAKHLMSKNVYTTTEEAPIMKAASSMLVYKVSCLPVVKEKGRNKYVVGIICKGDIFSQLFTKKLGKKLGRKAS</sequence>
<proteinExistence type="predicted"/>
<evidence type="ECO:0000313" key="5">
    <source>
        <dbReference type="Proteomes" id="UP000176723"/>
    </source>
</evidence>
<reference evidence="4 5" key="1">
    <citation type="journal article" date="2016" name="Nat. Commun.">
        <title>Thousands of microbial genomes shed light on interconnected biogeochemical processes in an aquifer system.</title>
        <authorList>
            <person name="Anantharaman K."/>
            <person name="Brown C.T."/>
            <person name="Hug L.A."/>
            <person name="Sharon I."/>
            <person name="Castelle C.J."/>
            <person name="Probst A.J."/>
            <person name="Thomas B.C."/>
            <person name="Singh A."/>
            <person name="Wilkins M.J."/>
            <person name="Karaoz U."/>
            <person name="Brodie E.L."/>
            <person name="Williams K.H."/>
            <person name="Hubbard S.S."/>
            <person name="Banfield J.F."/>
        </authorList>
    </citation>
    <scope>NUCLEOTIDE SEQUENCE [LARGE SCALE GENOMIC DNA]</scope>
</reference>
<protein>
    <recommendedName>
        <fullName evidence="3">CBS domain-containing protein</fullName>
    </recommendedName>
</protein>
<gene>
    <name evidence="4" type="ORF">A3A65_00405</name>
</gene>
<dbReference type="STRING" id="1797593.A3A65_00405"/>